<dbReference type="SUPFAM" id="SSF48371">
    <property type="entry name" value="ARM repeat"/>
    <property type="match status" value="1"/>
</dbReference>
<proteinExistence type="inferred from homology"/>
<dbReference type="Pfam" id="PF04499">
    <property type="entry name" value="SAPS"/>
    <property type="match status" value="1"/>
</dbReference>
<organism evidence="4 5">
    <name type="scientific">Euplotes crassus</name>
    <dbReference type="NCBI Taxonomy" id="5936"/>
    <lineage>
        <taxon>Eukaryota</taxon>
        <taxon>Sar</taxon>
        <taxon>Alveolata</taxon>
        <taxon>Ciliophora</taxon>
        <taxon>Intramacronucleata</taxon>
        <taxon>Spirotrichea</taxon>
        <taxon>Hypotrichia</taxon>
        <taxon>Euplotida</taxon>
        <taxon>Euplotidae</taxon>
        <taxon>Moneuplotes</taxon>
    </lineage>
</organism>
<dbReference type="AlphaFoldDB" id="A0AAD1XWU5"/>
<feature type="compositionally biased region" description="Basic and acidic residues" evidence="3">
    <location>
        <begin position="132"/>
        <end position="147"/>
    </location>
</feature>
<evidence type="ECO:0000313" key="4">
    <source>
        <dbReference type="EMBL" id="CAI2380801.1"/>
    </source>
</evidence>
<gene>
    <name evidence="4" type="ORF">ECRASSUSDP1_LOCUS22241</name>
</gene>
<evidence type="ECO:0000313" key="5">
    <source>
        <dbReference type="Proteomes" id="UP001295684"/>
    </source>
</evidence>
<dbReference type="Proteomes" id="UP001295684">
    <property type="component" value="Unassembled WGS sequence"/>
</dbReference>
<feature type="compositionally biased region" description="Basic and acidic residues" evidence="3">
    <location>
        <begin position="211"/>
        <end position="226"/>
    </location>
</feature>
<evidence type="ECO:0000256" key="3">
    <source>
        <dbReference type="SAM" id="MobiDB-lite"/>
    </source>
</evidence>
<keyword evidence="5" id="KW-1185">Reference proteome</keyword>
<evidence type="ECO:0000256" key="2">
    <source>
        <dbReference type="ARBA" id="ARBA00023306"/>
    </source>
</evidence>
<feature type="compositionally biased region" description="Basic and acidic residues" evidence="3">
    <location>
        <begin position="233"/>
        <end position="244"/>
    </location>
</feature>
<comment type="similarity">
    <text evidence="1">Belongs to the SAPS family.</text>
</comment>
<feature type="region of interest" description="Disordered" evidence="3">
    <location>
        <begin position="132"/>
        <end position="255"/>
    </location>
</feature>
<keyword evidence="2" id="KW-0131">Cell cycle</keyword>
<feature type="compositionally biased region" description="Acidic residues" evidence="3">
    <location>
        <begin position="807"/>
        <end position="823"/>
    </location>
</feature>
<dbReference type="InterPro" id="IPR016024">
    <property type="entry name" value="ARM-type_fold"/>
</dbReference>
<dbReference type="InterPro" id="IPR007587">
    <property type="entry name" value="SAPS"/>
</dbReference>
<sequence length="998" mass="114874">MYRDLLSTFNGFDKRSAIDDLLDETDTTLSQILTEQEVVNEVKLNNKRLLNYFSREKVKKLVQYIVEIPQEDDSHDRTYRFPFVSSEILSSEAPQILEMFFTNEESEEEKPPADEKLFCLSLKFKKEFIAEKQNEQNNSEGEKKDGSEVEQIGETSKKEGSDQNEGNLQEPKQGNASALESNSAEVHPDSQVKPLKGIRLKDALTSKGSKQKQEEDKQNEEQKEESGSISQKDNAKNESEKQKEDDVEDSEINKETADKFSTIKTSFDDDDEVNLMCDEDSNCDDENKETKSDKYELLDTLFSFFLNEKQDDSKEEYQHNPVLSGYVQKVVLGLLNYKQKEIMKYIYHRLEEQGGSGSFLEKMIDHIYDQSICDIIIKVLNISNNSTLTTNNSINNDSGEIFKSPRGFGKEESCNISNDYEKSRNEIIIKLVNKLIRSQNVEEYWNASTILCEMAKFSQLFGYLSCQDVMDKISIGLENDDAEGIKHTLKLFNTILREYSKDGTNKCVNISAPLDDEDYSEQDNDTLGLKLDSNDNCSKDKNASRDKSGDQSGSNLSKSIIAKESEREKQFIGSICALLPLVLQLITDEVDAQFIETSYGEPSKVFGGVKLEAVEMIRVIASKFFVQIKDELIKANVLKTVLDLFEKYPNNSMLHSKIEDIVKSSLKSDCTEIIEELMDNTQLVKYILELNSPVKRVMTFAATQNSANRGYHAYILSIANELVRVSRDSSQVRDTLESIPEWTQFEEGELKQSNERLETELGGRDPRAKIETPFDDNDFLGRFKGFKPVPFESIKNRRKNLIPKQDEDIEQETEEEEEEDEDRLDFDEINKYFTSNDDKEIEIDMDNEDIFERADEDSRDLKPSHMARGRYDMKDTIELDDDDDVPTKGLEWTIDPVNREDDDEKVIDDSIKDVAIEFIEGQKSRRKHRKNKECILEGSKKEFFFENHTLKELQVNIEEPKPVPEATAKADENKEFYDTNYWSDPYTSHFKIEDLLLE</sequence>
<feature type="region of interest" description="Disordered" evidence="3">
    <location>
        <begin position="802"/>
        <end position="823"/>
    </location>
</feature>
<comment type="caution">
    <text evidence="4">The sequence shown here is derived from an EMBL/GenBank/DDBJ whole genome shotgun (WGS) entry which is preliminary data.</text>
</comment>
<dbReference type="PANTHER" id="PTHR12634:SF8">
    <property type="entry name" value="FIERY MOUNTAIN, ISOFORM D"/>
    <property type="match status" value="1"/>
</dbReference>
<protein>
    <submittedName>
        <fullName evidence="4">Uncharacterized protein</fullName>
    </submittedName>
</protein>
<dbReference type="PANTHER" id="PTHR12634">
    <property type="entry name" value="SIT4 YEAST -ASSOCIATING PROTEIN-RELATED"/>
    <property type="match status" value="1"/>
</dbReference>
<dbReference type="GO" id="GO:0019903">
    <property type="term" value="F:protein phosphatase binding"/>
    <property type="evidence" value="ECO:0007669"/>
    <property type="project" value="InterPro"/>
</dbReference>
<feature type="compositionally biased region" description="Basic and acidic residues" evidence="3">
    <location>
        <begin position="537"/>
        <end position="549"/>
    </location>
</feature>
<reference evidence="4" key="1">
    <citation type="submission" date="2023-07" db="EMBL/GenBank/DDBJ databases">
        <authorList>
            <consortium name="AG Swart"/>
            <person name="Singh M."/>
            <person name="Singh A."/>
            <person name="Seah K."/>
            <person name="Emmerich C."/>
        </authorList>
    </citation>
    <scope>NUCLEOTIDE SEQUENCE</scope>
    <source>
        <strain evidence="4">DP1</strain>
    </source>
</reference>
<evidence type="ECO:0000256" key="1">
    <source>
        <dbReference type="ARBA" id="ARBA00006180"/>
    </source>
</evidence>
<feature type="compositionally biased region" description="Polar residues" evidence="3">
    <location>
        <begin position="163"/>
        <end position="184"/>
    </location>
</feature>
<name>A0AAD1XWU5_EUPCR</name>
<accession>A0AAD1XWU5</accession>
<feature type="region of interest" description="Disordered" evidence="3">
    <location>
        <begin position="519"/>
        <end position="557"/>
    </location>
</feature>
<dbReference type="EMBL" id="CAMPGE010022792">
    <property type="protein sequence ID" value="CAI2380801.1"/>
    <property type="molecule type" value="Genomic_DNA"/>
</dbReference>
<dbReference type="GO" id="GO:0019888">
    <property type="term" value="F:protein phosphatase regulator activity"/>
    <property type="evidence" value="ECO:0007669"/>
    <property type="project" value="TreeGrafter"/>
</dbReference>